<proteinExistence type="inferred from homology"/>
<keyword evidence="5 6" id="KW-0472">Membrane</keyword>
<dbReference type="GO" id="GO:0016126">
    <property type="term" value="P:sterol biosynthetic process"/>
    <property type="evidence" value="ECO:0000318"/>
    <property type="project" value="GO_Central"/>
</dbReference>
<protein>
    <submittedName>
        <fullName evidence="7">Uncharacterized protein</fullName>
    </submittedName>
</protein>
<dbReference type="GeneID" id="5894946"/>
<name>A9VAA6_MONBE</name>
<feature type="transmembrane region" description="Helical" evidence="6">
    <location>
        <begin position="80"/>
        <end position="105"/>
    </location>
</feature>
<dbReference type="EMBL" id="CH991573">
    <property type="protein sequence ID" value="EDQ85507.1"/>
    <property type="molecule type" value="Genomic_DNA"/>
</dbReference>
<dbReference type="GO" id="GO:0005637">
    <property type="term" value="C:nuclear inner membrane"/>
    <property type="evidence" value="ECO:0000318"/>
    <property type="project" value="GO_Central"/>
</dbReference>
<comment type="similarity">
    <text evidence="2">Belongs to the ERG4/ERG24 family.</text>
</comment>
<dbReference type="OMA" id="MQFLMIP"/>
<comment type="subcellular location">
    <subcellularLocation>
        <location evidence="1">Membrane</location>
        <topology evidence="1">Multi-pass membrane protein</topology>
    </subcellularLocation>
</comment>
<dbReference type="STRING" id="81824.A9VAA6"/>
<dbReference type="GO" id="GO:0005789">
    <property type="term" value="C:endoplasmic reticulum membrane"/>
    <property type="evidence" value="ECO:0000318"/>
    <property type="project" value="GO_Central"/>
</dbReference>
<dbReference type="Proteomes" id="UP000001357">
    <property type="component" value="Unassembled WGS sequence"/>
</dbReference>
<dbReference type="RefSeq" id="XP_001749698.1">
    <property type="nucleotide sequence ID" value="XM_001749646.1"/>
</dbReference>
<evidence type="ECO:0000256" key="2">
    <source>
        <dbReference type="ARBA" id="ARBA00005402"/>
    </source>
</evidence>
<evidence type="ECO:0000256" key="1">
    <source>
        <dbReference type="ARBA" id="ARBA00004141"/>
    </source>
</evidence>
<dbReference type="FunFam" id="1.20.120.1630:FF:000013">
    <property type="entry name" value="Lamin-B receptor-like Protein"/>
    <property type="match status" value="1"/>
</dbReference>
<dbReference type="Pfam" id="PF01222">
    <property type="entry name" value="ERG4_ERG24"/>
    <property type="match status" value="1"/>
</dbReference>
<keyword evidence="3 6" id="KW-0812">Transmembrane</keyword>
<evidence type="ECO:0000256" key="3">
    <source>
        <dbReference type="ARBA" id="ARBA00022692"/>
    </source>
</evidence>
<evidence type="ECO:0000256" key="5">
    <source>
        <dbReference type="ARBA" id="ARBA00023136"/>
    </source>
</evidence>
<sequence length="395" mass="44261">MAIELAVELIGAVAFVLGVDLVTAGLYAVVPGPRVKGYACDRAGEPLPYVLNGLRVYVAGLMLVYWLHQLELVPLDYIATHFWSVAMAANVVGLVTALGLVLWGLRPGRYQGARRCLTADQAGNAAARAEFERPHEAREQTFGFHYYTGTEFNPRFGALDIKMYLYLVGALLLHVTLLSALARHVDMQPDGAPSRAMVIYQAMFAWFIVEYIYHEHVHLYTYDLFAEKVGFKLTWGCLVFYPFFYSVGVWSLVPALTPEADLSITQCLLVAVLFLVGWIMTRGANMQKYYFKLDPRASFLGVRPVTVPGTRILCSGFWGASRHLNYLGEILQGLALALPGVLATGSLWPLLYPAYYVALFIPRQIEDDEICAAKYGSKWAEYVRRVPYRIIPFIY</sequence>
<feature type="transmembrane region" description="Helical" evidence="6">
    <location>
        <begin position="233"/>
        <end position="256"/>
    </location>
</feature>
<dbReference type="PANTHER" id="PTHR21257">
    <property type="entry name" value="DELTA(14)-STEROL REDUCTASE"/>
    <property type="match status" value="1"/>
</dbReference>
<organism evidence="7 8">
    <name type="scientific">Monosiga brevicollis</name>
    <name type="common">Choanoflagellate</name>
    <dbReference type="NCBI Taxonomy" id="81824"/>
    <lineage>
        <taxon>Eukaryota</taxon>
        <taxon>Choanoflagellata</taxon>
        <taxon>Craspedida</taxon>
        <taxon>Salpingoecidae</taxon>
        <taxon>Monosiga</taxon>
    </lineage>
</organism>
<keyword evidence="4 6" id="KW-1133">Transmembrane helix</keyword>
<dbReference type="GO" id="GO:0050613">
    <property type="term" value="F:Delta14-sterol reductase activity"/>
    <property type="evidence" value="ECO:0000318"/>
    <property type="project" value="GO_Central"/>
</dbReference>
<feature type="transmembrane region" description="Helical" evidence="6">
    <location>
        <begin position="163"/>
        <end position="182"/>
    </location>
</feature>
<reference evidence="7 8" key="1">
    <citation type="journal article" date="2008" name="Nature">
        <title>The genome of the choanoflagellate Monosiga brevicollis and the origin of metazoans.</title>
        <authorList>
            <consortium name="JGI Sequencing"/>
            <person name="King N."/>
            <person name="Westbrook M.J."/>
            <person name="Young S.L."/>
            <person name="Kuo A."/>
            <person name="Abedin M."/>
            <person name="Chapman J."/>
            <person name="Fairclough S."/>
            <person name="Hellsten U."/>
            <person name="Isogai Y."/>
            <person name="Letunic I."/>
            <person name="Marr M."/>
            <person name="Pincus D."/>
            <person name="Putnam N."/>
            <person name="Rokas A."/>
            <person name="Wright K.J."/>
            <person name="Zuzow R."/>
            <person name="Dirks W."/>
            <person name="Good M."/>
            <person name="Goodstein D."/>
            <person name="Lemons D."/>
            <person name="Li W."/>
            <person name="Lyons J.B."/>
            <person name="Morris A."/>
            <person name="Nichols S."/>
            <person name="Richter D.J."/>
            <person name="Salamov A."/>
            <person name="Bork P."/>
            <person name="Lim W.A."/>
            <person name="Manning G."/>
            <person name="Miller W.T."/>
            <person name="McGinnis W."/>
            <person name="Shapiro H."/>
            <person name="Tjian R."/>
            <person name="Grigoriev I.V."/>
            <person name="Rokhsar D."/>
        </authorList>
    </citation>
    <scope>NUCLEOTIDE SEQUENCE [LARGE SCALE GENOMIC DNA]</scope>
    <source>
        <strain evidence="8">MX1 / ATCC 50154</strain>
    </source>
</reference>
<evidence type="ECO:0000256" key="6">
    <source>
        <dbReference type="SAM" id="Phobius"/>
    </source>
</evidence>
<feature type="transmembrane region" description="Helical" evidence="6">
    <location>
        <begin position="194"/>
        <end position="213"/>
    </location>
</feature>
<keyword evidence="8" id="KW-1185">Reference proteome</keyword>
<dbReference type="InParanoid" id="A9VAA6"/>
<feature type="transmembrane region" description="Helical" evidence="6">
    <location>
        <begin position="6"/>
        <end position="29"/>
    </location>
</feature>
<gene>
    <name evidence="7" type="ORF">MONBRDRAFT_29161</name>
</gene>
<evidence type="ECO:0000256" key="4">
    <source>
        <dbReference type="ARBA" id="ARBA00022989"/>
    </source>
</evidence>
<dbReference type="Gene3D" id="1.20.120.1630">
    <property type="match status" value="1"/>
</dbReference>
<accession>A9VAA6</accession>
<dbReference type="InterPro" id="IPR001171">
    <property type="entry name" value="ERG24_DHCR-like"/>
</dbReference>
<feature type="transmembrane region" description="Helical" evidence="6">
    <location>
        <begin position="262"/>
        <end position="281"/>
    </location>
</feature>
<dbReference type="KEGG" id="mbr:MONBRDRAFT_29161"/>
<dbReference type="PANTHER" id="PTHR21257:SF52">
    <property type="entry name" value="DELTA(14)-STEROL REDUCTASE TM7SF2"/>
    <property type="match status" value="1"/>
</dbReference>
<evidence type="ECO:0000313" key="8">
    <source>
        <dbReference type="Proteomes" id="UP000001357"/>
    </source>
</evidence>
<dbReference type="AlphaFoldDB" id="A9VAA6"/>
<evidence type="ECO:0000313" key="7">
    <source>
        <dbReference type="EMBL" id="EDQ85507.1"/>
    </source>
</evidence>
<dbReference type="eggNOG" id="KOG1435">
    <property type="taxonomic scope" value="Eukaryota"/>
</dbReference>
<feature type="transmembrane region" description="Helical" evidence="6">
    <location>
        <begin position="49"/>
        <end position="68"/>
    </location>
</feature>